<name>A0A2T1G6U2_9CYAN</name>
<sequence length="116" mass="13085">METNLANAYDVLGVPQTASNAEITKSFALAMKERKYSPDAIAKARKSLMNPEDRIIADYLRPVLPTIHRFKCQDFTALNEPVPSIDWLSEFDRLEETIVDPNEVSEIDTQLGIALF</sequence>
<evidence type="ECO:0000313" key="2">
    <source>
        <dbReference type="Proteomes" id="UP000238937"/>
    </source>
</evidence>
<dbReference type="OrthoDB" id="490185at2"/>
<dbReference type="RefSeq" id="WP_106308873.1">
    <property type="nucleotide sequence ID" value="NZ_PVWO01000311.1"/>
</dbReference>
<keyword evidence="2" id="KW-1185">Reference proteome</keyword>
<dbReference type="Proteomes" id="UP000238937">
    <property type="component" value="Unassembled WGS sequence"/>
</dbReference>
<accession>A0A2T1G6U2</accession>
<dbReference type="SUPFAM" id="SSF46565">
    <property type="entry name" value="Chaperone J-domain"/>
    <property type="match status" value="1"/>
</dbReference>
<dbReference type="EMBL" id="PVWO01000311">
    <property type="protein sequence ID" value="PSB52977.1"/>
    <property type="molecule type" value="Genomic_DNA"/>
</dbReference>
<evidence type="ECO:0000313" key="1">
    <source>
        <dbReference type="EMBL" id="PSB52977.1"/>
    </source>
</evidence>
<protein>
    <submittedName>
        <fullName evidence="1">Molecular chaperone DnaJ</fullName>
    </submittedName>
</protein>
<dbReference type="AlphaFoldDB" id="A0A2T1G6U2"/>
<gene>
    <name evidence="1" type="ORF">C7B77_19970</name>
</gene>
<dbReference type="InterPro" id="IPR036869">
    <property type="entry name" value="J_dom_sf"/>
</dbReference>
<proteinExistence type="predicted"/>
<reference evidence="1 2" key="1">
    <citation type="submission" date="2018-03" db="EMBL/GenBank/DDBJ databases">
        <title>The ancient ancestry and fast evolution of plastids.</title>
        <authorList>
            <person name="Moore K.R."/>
            <person name="Magnabosco C."/>
            <person name="Momper L."/>
            <person name="Gold D.A."/>
            <person name="Bosak T."/>
            <person name="Fournier G.P."/>
        </authorList>
    </citation>
    <scope>NUCLEOTIDE SEQUENCE [LARGE SCALE GENOMIC DNA]</scope>
    <source>
        <strain evidence="1 2">CCALA 037</strain>
    </source>
</reference>
<comment type="caution">
    <text evidence="1">The sequence shown here is derived from an EMBL/GenBank/DDBJ whole genome shotgun (WGS) entry which is preliminary data.</text>
</comment>
<organism evidence="1 2">
    <name type="scientific">Chamaesiphon polymorphus CCALA 037</name>
    <dbReference type="NCBI Taxonomy" id="2107692"/>
    <lineage>
        <taxon>Bacteria</taxon>
        <taxon>Bacillati</taxon>
        <taxon>Cyanobacteriota</taxon>
        <taxon>Cyanophyceae</taxon>
        <taxon>Gomontiellales</taxon>
        <taxon>Chamaesiphonaceae</taxon>
        <taxon>Chamaesiphon</taxon>
    </lineage>
</organism>